<reference evidence="2 3" key="1">
    <citation type="journal article" date="2019" name="Environ. Microbiol.">
        <title>Species interactions and distinct microbial communities in high Arctic permafrost affected cryosols are associated with the CH4 and CO2 gas fluxes.</title>
        <authorList>
            <person name="Altshuler I."/>
            <person name="Hamel J."/>
            <person name="Turney S."/>
            <person name="Magnuson E."/>
            <person name="Levesque R."/>
            <person name="Greer C."/>
            <person name="Whyte L.G."/>
        </authorList>
    </citation>
    <scope>NUCLEOTIDE SEQUENCE [LARGE SCALE GENOMIC DNA]</scope>
    <source>
        <strain evidence="2 3">S9.3B</strain>
    </source>
</reference>
<dbReference type="EMBL" id="RCZP01000061">
    <property type="protein sequence ID" value="TPG41936.1"/>
    <property type="molecule type" value="Genomic_DNA"/>
</dbReference>
<dbReference type="SMART" id="SM00530">
    <property type="entry name" value="HTH_XRE"/>
    <property type="match status" value="1"/>
</dbReference>
<accession>A0A502EZZ3</accession>
<gene>
    <name evidence="2" type="ORF">EAH89_28225</name>
</gene>
<dbReference type="Proteomes" id="UP000317078">
    <property type="component" value="Unassembled WGS sequence"/>
</dbReference>
<dbReference type="PROSITE" id="PS50943">
    <property type="entry name" value="HTH_CROC1"/>
    <property type="match status" value="1"/>
</dbReference>
<evidence type="ECO:0000313" key="2">
    <source>
        <dbReference type="EMBL" id="TPG41936.1"/>
    </source>
</evidence>
<dbReference type="CDD" id="cd00093">
    <property type="entry name" value="HTH_XRE"/>
    <property type="match status" value="1"/>
</dbReference>
<dbReference type="GO" id="GO:0003677">
    <property type="term" value="F:DNA binding"/>
    <property type="evidence" value="ECO:0007669"/>
    <property type="project" value="InterPro"/>
</dbReference>
<dbReference type="SUPFAM" id="SSF47413">
    <property type="entry name" value="lambda repressor-like DNA-binding domains"/>
    <property type="match status" value="1"/>
</dbReference>
<name>A0A502EZZ3_9PROT</name>
<proteinExistence type="predicted"/>
<dbReference type="InterPro" id="IPR010982">
    <property type="entry name" value="Lambda_DNA-bd_dom_sf"/>
</dbReference>
<evidence type="ECO:0000313" key="3">
    <source>
        <dbReference type="Proteomes" id="UP000317078"/>
    </source>
</evidence>
<dbReference type="Pfam" id="PF01381">
    <property type="entry name" value="HTH_3"/>
    <property type="match status" value="1"/>
</dbReference>
<keyword evidence="3" id="KW-1185">Reference proteome</keyword>
<dbReference type="OrthoDB" id="3782725at2"/>
<dbReference type="Gene3D" id="1.10.260.40">
    <property type="entry name" value="lambda repressor-like DNA-binding domains"/>
    <property type="match status" value="1"/>
</dbReference>
<organism evidence="2 3">
    <name type="scientific">Muricoccus nepalensis</name>
    <dbReference type="NCBI Taxonomy" id="1854500"/>
    <lineage>
        <taxon>Bacteria</taxon>
        <taxon>Pseudomonadati</taxon>
        <taxon>Pseudomonadota</taxon>
        <taxon>Alphaproteobacteria</taxon>
        <taxon>Acetobacterales</taxon>
        <taxon>Roseomonadaceae</taxon>
        <taxon>Muricoccus</taxon>
    </lineage>
</organism>
<protein>
    <submittedName>
        <fullName evidence="2">XRE family transcriptional regulator</fullName>
    </submittedName>
</protein>
<sequence>MISAKQIRAARVFLEWEQRDLAERSGLSLPTIQRMEKMGVERSSAANAAKLQRTLEEGGVEFIPENGGGAGVRLRKVREGEG</sequence>
<evidence type="ECO:0000259" key="1">
    <source>
        <dbReference type="PROSITE" id="PS50943"/>
    </source>
</evidence>
<dbReference type="AlphaFoldDB" id="A0A502EZZ3"/>
<comment type="caution">
    <text evidence="2">The sequence shown here is derived from an EMBL/GenBank/DDBJ whole genome shotgun (WGS) entry which is preliminary data.</text>
</comment>
<dbReference type="InterPro" id="IPR001387">
    <property type="entry name" value="Cro/C1-type_HTH"/>
</dbReference>
<feature type="domain" description="HTH cro/C1-type" evidence="1">
    <location>
        <begin position="7"/>
        <end position="37"/>
    </location>
</feature>